<dbReference type="InterPro" id="IPR006315">
    <property type="entry name" value="OM_autotransptr_brl_dom"/>
</dbReference>
<dbReference type="SUPFAM" id="SSF51126">
    <property type="entry name" value="Pectin lyase-like"/>
    <property type="match status" value="1"/>
</dbReference>
<dbReference type="PANTHER" id="PTHR35037:SF3">
    <property type="entry name" value="C-TERMINAL REGION OF AIDA-LIKE PROTEIN"/>
    <property type="match status" value="1"/>
</dbReference>
<feature type="non-terminal residue" evidence="3">
    <location>
        <position position="1"/>
    </location>
</feature>
<dbReference type="PANTHER" id="PTHR35037">
    <property type="entry name" value="C-TERMINAL REGION OF AIDA-LIKE PROTEIN"/>
    <property type="match status" value="1"/>
</dbReference>
<name>A0A642A509_BACOV</name>
<dbReference type="GO" id="GO:0019867">
    <property type="term" value="C:outer membrane"/>
    <property type="evidence" value="ECO:0007669"/>
    <property type="project" value="InterPro"/>
</dbReference>
<dbReference type="InterPro" id="IPR003991">
    <property type="entry name" value="Pertactin_virulence_factor"/>
</dbReference>
<organism evidence="3">
    <name type="scientific">Bacteroides ovatus</name>
    <dbReference type="NCBI Taxonomy" id="28116"/>
    <lineage>
        <taxon>Bacteria</taxon>
        <taxon>Pseudomonadati</taxon>
        <taxon>Bacteroidota</taxon>
        <taxon>Bacteroidia</taxon>
        <taxon>Bacteroidales</taxon>
        <taxon>Bacteroidaceae</taxon>
        <taxon>Bacteroides</taxon>
    </lineage>
</organism>
<dbReference type="Gene3D" id="2.40.128.130">
    <property type="entry name" value="Autotransporter beta-domain"/>
    <property type="match status" value="1"/>
</dbReference>
<dbReference type="Pfam" id="PF03797">
    <property type="entry name" value="Autotransporter"/>
    <property type="match status" value="1"/>
</dbReference>
<dbReference type="Pfam" id="PF03212">
    <property type="entry name" value="Pertactin"/>
    <property type="match status" value="1"/>
</dbReference>
<dbReference type="NCBIfam" id="TIGR01414">
    <property type="entry name" value="autotrans_barl"/>
    <property type="match status" value="1"/>
</dbReference>
<keyword evidence="1" id="KW-0732">Signal</keyword>
<feature type="non-terminal residue" evidence="3">
    <location>
        <position position="492"/>
    </location>
</feature>
<dbReference type="SUPFAM" id="SSF103515">
    <property type="entry name" value="Autotransporter"/>
    <property type="match status" value="1"/>
</dbReference>
<dbReference type="InterPro" id="IPR005546">
    <property type="entry name" value="Autotransporte_beta"/>
</dbReference>
<dbReference type="AlphaFoldDB" id="A0A642A509"/>
<gene>
    <name evidence="3" type="ORF">F3B65_27350</name>
</gene>
<evidence type="ECO:0000313" key="3">
    <source>
        <dbReference type="EMBL" id="KAA4559871.1"/>
    </source>
</evidence>
<protein>
    <submittedName>
        <fullName evidence="3">Autotransporter outer membrane beta-barrel domain-containing protein</fullName>
    </submittedName>
</protein>
<dbReference type="InterPro" id="IPR011050">
    <property type="entry name" value="Pectin_lyase_fold/virulence"/>
</dbReference>
<sequence>SITVQNGVDTARAVYVYDDYDGTTRAEFNDDLTISTAGSNATYLYGIDVRAGGKVDVTKGLIMNDNNNITWSLFAMGNDSKIDINSSASGEVQVVGSVGGYDGGAVDMTLNTAASYFTGASYLKGAGKVDLDISNQAVWNMTGTSATTDLELASGAVIDMRADSNGYSTLTTATLGGSGGIIKQDIDVRSMESDKVLVAGDFSGTQALDIYQKDNYVPAGDSTEGTGLVLASVNGNGIFTAQDREGTLFYTHYDLANKASETDGFTTDWYLNKIIKTDEPTTSVDTVLSANALNYHTWRTENDKLLQRMGELRHNGEEAKGAWFRVKGSKIGREGRFGFENKYTAYELGYDEVTKRTEEKTRYQGAALSYTDGSGSYSRGSGDNSSKSISFYNTEIGSKGHYLDLVFKISNMDNDFAVYDTNSKKITGDFNNTGVALSAEYGRKNDLQNGWYIEPQAQFTLGYLGGDNYVTSNGIEVNQSGIKSAVGRIGFN</sequence>
<evidence type="ECO:0000259" key="2">
    <source>
        <dbReference type="PROSITE" id="PS51208"/>
    </source>
</evidence>
<evidence type="ECO:0000256" key="1">
    <source>
        <dbReference type="ARBA" id="ARBA00022729"/>
    </source>
</evidence>
<comment type="caution">
    <text evidence="3">The sequence shown here is derived from an EMBL/GenBank/DDBJ whole genome shotgun (WGS) entry which is preliminary data.</text>
</comment>
<accession>A0A642A509</accession>
<dbReference type="InterPro" id="IPR051551">
    <property type="entry name" value="Autotransporter_adhesion"/>
</dbReference>
<dbReference type="InterPro" id="IPR036709">
    <property type="entry name" value="Autotransporte_beta_dom_sf"/>
</dbReference>
<feature type="domain" description="Autotransporter" evidence="2">
    <location>
        <begin position="315"/>
        <end position="492"/>
    </location>
</feature>
<dbReference type="InterPro" id="IPR004899">
    <property type="entry name" value="Pertactin_central"/>
</dbReference>
<dbReference type="EMBL" id="VWGG01000113">
    <property type="protein sequence ID" value="KAA4559871.1"/>
    <property type="molecule type" value="Genomic_DNA"/>
</dbReference>
<dbReference type="InterPro" id="IPR012332">
    <property type="entry name" value="Autotransporter_pectin_lyase_C"/>
</dbReference>
<dbReference type="PRINTS" id="PR01484">
    <property type="entry name" value="PRTACTNFAMLY"/>
</dbReference>
<dbReference type="Gene3D" id="2.160.20.20">
    <property type="match status" value="1"/>
</dbReference>
<reference evidence="3" key="1">
    <citation type="journal article" date="2019" name="Nat. Med.">
        <title>A library of human gut bacterial isolates paired with longitudinal multiomics data enables mechanistic microbiome research.</title>
        <authorList>
            <person name="Poyet M."/>
            <person name="Groussin M."/>
            <person name="Gibbons S.M."/>
            <person name="Avila-Pacheco J."/>
            <person name="Jiang X."/>
            <person name="Kearney S.M."/>
            <person name="Perrotta A.R."/>
            <person name="Berdy B."/>
            <person name="Zhao S."/>
            <person name="Lieberman T.D."/>
            <person name="Swanson P.K."/>
            <person name="Smith M."/>
            <person name="Roesemann S."/>
            <person name="Alexander J.E."/>
            <person name="Rich S.A."/>
            <person name="Livny J."/>
            <person name="Vlamakis H."/>
            <person name="Clish C."/>
            <person name="Bullock K."/>
            <person name="Deik A."/>
            <person name="Scott J."/>
            <person name="Pierce K.A."/>
            <person name="Xavier R.J."/>
            <person name="Alm E.J."/>
        </authorList>
    </citation>
    <scope>NUCLEOTIDE SEQUENCE</scope>
    <source>
        <strain evidence="3">BIOML-A32</strain>
    </source>
</reference>
<proteinExistence type="predicted"/>
<dbReference type="PROSITE" id="PS51208">
    <property type="entry name" value="AUTOTRANSPORTER"/>
    <property type="match status" value="1"/>
</dbReference>